<keyword evidence="2" id="KW-1185">Reference proteome</keyword>
<reference evidence="1 2" key="1">
    <citation type="submission" date="2020-09" db="EMBL/GenBank/DDBJ databases">
        <title>De no assembly of potato wild relative species, Solanum commersonii.</title>
        <authorList>
            <person name="Cho K."/>
        </authorList>
    </citation>
    <scope>NUCLEOTIDE SEQUENCE [LARGE SCALE GENOMIC DNA]</scope>
    <source>
        <strain evidence="1">LZ3.2</strain>
        <tissue evidence="1">Leaf</tissue>
    </source>
</reference>
<dbReference type="EMBL" id="JACXVP010000009">
    <property type="protein sequence ID" value="KAG5585477.1"/>
    <property type="molecule type" value="Genomic_DNA"/>
</dbReference>
<proteinExistence type="predicted"/>
<comment type="caution">
    <text evidence="1">The sequence shown here is derived from an EMBL/GenBank/DDBJ whole genome shotgun (WGS) entry which is preliminary data.</text>
</comment>
<accession>A0A9J5XCX2</accession>
<name>A0A9J5XCX2_SOLCO</name>
<dbReference type="AlphaFoldDB" id="A0A9J5XCX2"/>
<protein>
    <submittedName>
        <fullName evidence="1">Uncharacterized protein</fullName>
    </submittedName>
</protein>
<dbReference type="Proteomes" id="UP000824120">
    <property type="component" value="Chromosome 9"/>
</dbReference>
<sequence>MEKTHFKLREDEILLSSSLPKPSLNMRENIQKTSEISAGGSLGEVSRNRRLTQRFALWCNLSPSCTSLQRSRALCNWARRLLLSSPFLSSPSGLRILEQRVECVHLASRQVCLAICRLQLLRSFHPFLFLFEPKCPCFHQNFKYLKLKSFHQILRLNKCDKPLPNISHAQDICY</sequence>
<evidence type="ECO:0000313" key="2">
    <source>
        <dbReference type="Proteomes" id="UP000824120"/>
    </source>
</evidence>
<gene>
    <name evidence="1" type="ORF">H5410_045911</name>
</gene>
<evidence type="ECO:0000313" key="1">
    <source>
        <dbReference type="EMBL" id="KAG5585477.1"/>
    </source>
</evidence>
<organism evidence="1 2">
    <name type="scientific">Solanum commersonii</name>
    <name type="common">Commerson's wild potato</name>
    <name type="synonym">Commerson's nightshade</name>
    <dbReference type="NCBI Taxonomy" id="4109"/>
    <lineage>
        <taxon>Eukaryota</taxon>
        <taxon>Viridiplantae</taxon>
        <taxon>Streptophyta</taxon>
        <taxon>Embryophyta</taxon>
        <taxon>Tracheophyta</taxon>
        <taxon>Spermatophyta</taxon>
        <taxon>Magnoliopsida</taxon>
        <taxon>eudicotyledons</taxon>
        <taxon>Gunneridae</taxon>
        <taxon>Pentapetalae</taxon>
        <taxon>asterids</taxon>
        <taxon>lamiids</taxon>
        <taxon>Solanales</taxon>
        <taxon>Solanaceae</taxon>
        <taxon>Solanoideae</taxon>
        <taxon>Solaneae</taxon>
        <taxon>Solanum</taxon>
    </lineage>
</organism>